<name>A0ABU7IUB0_9FLAO</name>
<evidence type="ECO:0000256" key="2">
    <source>
        <dbReference type="SAM" id="Phobius"/>
    </source>
</evidence>
<evidence type="ECO:0000313" key="4">
    <source>
        <dbReference type="Proteomes" id="UP001356308"/>
    </source>
</evidence>
<dbReference type="RefSeq" id="WP_272651265.1">
    <property type="nucleotide sequence ID" value="NZ_JAZDDG010000004.1"/>
</dbReference>
<feature type="transmembrane region" description="Helical" evidence="2">
    <location>
        <begin position="44"/>
        <end position="62"/>
    </location>
</feature>
<organism evidence="3 4">
    <name type="scientific">Maribacter cobaltidurans</name>
    <dbReference type="NCBI Taxonomy" id="1178778"/>
    <lineage>
        <taxon>Bacteria</taxon>
        <taxon>Pseudomonadati</taxon>
        <taxon>Bacteroidota</taxon>
        <taxon>Flavobacteriia</taxon>
        <taxon>Flavobacteriales</taxon>
        <taxon>Flavobacteriaceae</taxon>
        <taxon>Maribacter</taxon>
    </lineage>
</organism>
<dbReference type="EMBL" id="JAZDDG010000004">
    <property type="protein sequence ID" value="MEE1976569.1"/>
    <property type="molecule type" value="Genomic_DNA"/>
</dbReference>
<accession>A0ABU7IUB0</accession>
<protein>
    <submittedName>
        <fullName evidence="3">Tryptophan-rich sensory protein</fullName>
    </submittedName>
</protein>
<keyword evidence="2" id="KW-0472">Membrane</keyword>
<comment type="caution">
    <text evidence="3">The sequence shown here is derived from an EMBL/GenBank/DDBJ whole genome shotgun (WGS) entry which is preliminary data.</text>
</comment>
<feature type="transmembrane region" description="Helical" evidence="2">
    <location>
        <begin position="20"/>
        <end position="38"/>
    </location>
</feature>
<proteinExistence type="predicted"/>
<evidence type="ECO:0000313" key="3">
    <source>
        <dbReference type="EMBL" id="MEE1976569.1"/>
    </source>
</evidence>
<keyword evidence="2" id="KW-1133">Transmembrane helix</keyword>
<keyword evidence="4" id="KW-1185">Reference proteome</keyword>
<reference evidence="3 4" key="1">
    <citation type="submission" date="2024-01" db="EMBL/GenBank/DDBJ databases">
        <title>Maribacter spp. originated from different algae showed divergent polysaccharides utilization ability.</title>
        <authorList>
            <person name="Wang H."/>
            <person name="Wu Y."/>
        </authorList>
    </citation>
    <scope>NUCLEOTIDE SEQUENCE [LARGE SCALE GENOMIC DNA]</scope>
    <source>
        <strain evidence="3 4">PR1</strain>
    </source>
</reference>
<gene>
    <name evidence="3" type="ORF">V1I91_10845</name>
</gene>
<dbReference type="Proteomes" id="UP001356308">
    <property type="component" value="Unassembled WGS sequence"/>
</dbReference>
<keyword evidence="2" id="KW-0812">Transmembrane</keyword>
<feature type="region of interest" description="Disordered" evidence="1">
    <location>
        <begin position="480"/>
        <end position="499"/>
    </location>
</feature>
<evidence type="ECO:0000256" key="1">
    <source>
        <dbReference type="SAM" id="MobiDB-lite"/>
    </source>
</evidence>
<feature type="transmembrane region" description="Helical" evidence="2">
    <location>
        <begin position="121"/>
        <end position="139"/>
    </location>
</feature>
<sequence length="733" mass="83910">MKEARDILHNALAKWRLIRISEILLLSLALAICTYLLFLNLWVAVGFLIFIFTIGVLFIKPWKYSLSNICSHIDMTVLPMEHSTGLLLENEANLNVLSKIQQARISEKLRQHKRKIHFKNYLYPIIGFALVCIIAAWIMNITGVLQTKSGKNKIPQSDIVNFQVLDSVPKEIIAPKITEQNISIRYPSYTNEPVRSTSNMNLKVLEGSRITWNIKFDQTLKQALLKLGADSLEMAFKNDSYSRTITADYSNFYSIKFTDSENHGYLSDLFSLETFGDEPPVIALKGLKQFSSFEFDGPQQLEFTTILDDDFGISNAAIIATVSKGTGESVKFREERLSFDTKFSPNNKSQELKKILNLRDLKMEPGDELYFYVEAMDNKQPKPNVSRTETYFSVIKDTVSDLFAVEGSLGADLMPDYFRSQRQLIIDTEKLLKEKPSIKKQEFNSRSNELGFDQKALRIKYGEFMGDETEAGSITMGVEEETGDTDPLADYTHDHDGANEHNLVDEEHEGHEDEEGDEDPLEAYVHNHENPEASTLFAQSLKSKLKQAMAEMWDAELYLRLFEPEKSLPYQYKALKLIQEIKNSARIYVHRIGFDPPPIKEDKRLTGELDEIGNFTKNEFIEQKELYPNMEEALARLEMLWITEEKITKEDRLLLDKAGNELARLAIEEPSKYLETLQAIKWLSESEYLDVARIKIAIKGLYSALPPKDILPSAQQKYNSELTNLFIEALNVE</sequence>